<keyword evidence="2 4" id="KW-0863">Zinc-finger</keyword>
<keyword evidence="5" id="KW-0812">Transmembrane</keyword>
<comment type="caution">
    <text evidence="7">The sequence shown here is derived from an EMBL/GenBank/DDBJ whole genome shotgun (WGS) entry which is preliminary data.</text>
</comment>
<evidence type="ECO:0000313" key="8">
    <source>
        <dbReference type="Proteomes" id="UP000245207"/>
    </source>
</evidence>
<name>A0A2U1N2Q4_ARTAN</name>
<feature type="domain" description="RING-type" evidence="6">
    <location>
        <begin position="136"/>
        <end position="179"/>
    </location>
</feature>
<evidence type="ECO:0000256" key="5">
    <source>
        <dbReference type="SAM" id="Phobius"/>
    </source>
</evidence>
<dbReference type="PANTHER" id="PTHR45969:SF9">
    <property type="entry name" value="RING-TYPE DOMAIN-CONTAINING PROTEIN"/>
    <property type="match status" value="1"/>
</dbReference>
<dbReference type="GO" id="GO:0061630">
    <property type="term" value="F:ubiquitin protein ligase activity"/>
    <property type="evidence" value="ECO:0007669"/>
    <property type="project" value="TreeGrafter"/>
</dbReference>
<dbReference type="InterPro" id="IPR013083">
    <property type="entry name" value="Znf_RING/FYVE/PHD"/>
</dbReference>
<keyword evidence="3" id="KW-0862">Zinc</keyword>
<evidence type="ECO:0000256" key="3">
    <source>
        <dbReference type="ARBA" id="ARBA00022833"/>
    </source>
</evidence>
<dbReference type="OrthoDB" id="8062037at2759"/>
<dbReference type="GO" id="GO:0016567">
    <property type="term" value="P:protein ubiquitination"/>
    <property type="evidence" value="ECO:0007669"/>
    <property type="project" value="TreeGrafter"/>
</dbReference>
<dbReference type="Gene3D" id="3.30.40.10">
    <property type="entry name" value="Zinc/RING finger domain, C3HC4 (zinc finger)"/>
    <property type="match status" value="1"/>
</dbReference>
<dbReference type="AlphaFoldDB" id="A0A2U1N2Q4"/>
<keyword evidence="8" id="KW-1185">Reference proteome</keyword>
<evidence type="ECO:0000259" key="6">
    <source>
        <dbReference type="PROSITE" id="PS50089"/>
    </source>
</evidence>
<keyword evidence="5" id="KW-0472">Membrane</keyword>
<dbReference type="GO" id="GO:0008270">
    <property type="term" value="F:zinc ion binding"/>
    <property type="evidence" value="ECO:0007669"/>
    <property type="project" value="UniProtKB-KW"/>
</dbReference>
<dbReference type="InterPro" id="IPR001841">
    <property type="entry name" value="Znf_RING"/>
</dbReference>
<dbReference type="Pfam" id="PF13639">
    <property type="entry name" value="zf-RING_2"/>
    <property type="match status" value="1"/>
</dbReference>
<evidence type="ECO:0000256" key="4">
    <source>
        <dbReference type="PROSITE-ProRule" id="PRU00175"/>
    </source>
</evidence>
<evidence type="ECO:0000256" key="2">
    <source>
        <dbReference type="ARBA" id="ARBA00022771"/>
    </source>
</evidence>
<organism evidence="7 8">
    <name type="scientific">Artemisia annua</name>
    <name type="common">Sweet wormwood</name>
    <dbReference type="NCBI Taxonomy" id="35608"/>
    <lineage>
        <taxon>Eukaryota</taxon>
        <taxon>Viridiplantae</taxon>
        <taxon>Streptophyta</taxon>
        <taxon>Embryophyta</taxon>
        <taxon>Tracheophyta</taxon>
        <taxon>Spermatophyta</taxon>
        <taxon>Magnoliopsida</taxon>
        <taxon>eudicotyledons</taxon>
        <taxon>Gunneridae</taxon>
        <taxon>Pentapetalae</taxon>
        <taxon>asterids</taxon>
        <taxon>campanulids</taxon>
        <taxon>Asterales</taxon>
        <taxon>Asteraceae</taxon>
        <taxon>Asteroideae</taxon>
        <taxon>Anthemideae</taxon>
        <taxon>Artemisiinae</taxon>
        <taxon>Artemisia</taxon>
    </lineage>
</organism>
<dbReference type="EMBL" id="PKPP01003775">
    <property type="protein sequence ID" value="PWA67724.1"/>
    <property type="molecule type" value="Genomic_DNA"/>
</dbReference>
<sequence>MRLGVADGLIMGSPIPMGESHGTEKMSLGDVNGLIMGSPILMSLTLQFHHQGINYITSYGSSILTLIFITCIWFPFLHLKHAFIDVLYTVVSLFHKHDHHHHEFMFPSIYNISNVQFNKLLNDNADGAMRPVDESCSICLAEFRDEDIVNQLNRCRHVFHACCIERWLDRDQFTCPLCRSRLLCKASNKVELSQNSNEQFIHWQW</sequence>
<accession>A0A2U1N2Q4</accession>
<protein>
    <submittedName>
        <fullName evidence="7">Zinc finger, RING/FYVE/PHD-type</fullName>
    </submittedName>
</protein>
<feature type="transmembrane region" description="Helical" evidence="5">
    <location>
        <begin position="56"/>
        <end position="77"/>
    </location>
</feature>
<dbReference type="SMART" id="SM00184">
    <property type="entry name" value="RING"/>
    <property type="match status" value="1"/>
</dbReference>
<keyword evidence="5" id="KW-1133">Transmembrane helix</keyword>
<dbReference type="PROSITE" id="PS50089">
    <property type="entry name" value="ZF_RING_2"/>
    <property type="match status" value="1"/>
</dbReference>
<gene>
    <name evidence="7" type="ORF">CTI12_AA285750</name>
</gene>
<dbReference type="PANTHER" id="PTHR45969">
    <property type="entry name" value="RING ZINC FINGER PROTEIN-RELATED"/>
    <property type="match status" value="1"/>
</dbReference>
<reference evidence="7 8" key="1">
    <citation type="journal article" date="2018" name="Mol. Plant">
        <title>The genome of Artemisia annua provides insight into the evolution of Asteraceae family and artemisinin biosynthesis.</title>
        <authorList>
            <person name="Shen Q."/>
            <person name="Zhang L."/>
            <person name="Liao Z."/>
            <person name="Wang S."/>
            <person name="Yan T."/>
            <person name="Shi P."/>
            <person name="Liu M."/>
            <person name="Fu X."/>
            <person name="Pan Q."/>
            <person name="Wang Y."/>
            <person name="Lv Z."/>
            <person name="Lu X."/>
            <person name="Zhang F."/>
            <person name="Jiang W."/>
            <person name="Ma Y."/>
            <person name="Chen M."/>
            <person name="Hao X."/>
            <person name="Li L."/>
            <person name="Tang Y."/>
            <person name="Lv G."/>
            <person name="Zhou Y."/>
            <person name="Sun X."/>
            <person name="Brodelius P.E."/>
            <person name="Rose J.K.C."/>
            <person name="Tang K."/>
        </authorList>
    </citation>
    <scope>NUCLEOTIDE SEQUENCE [LARGE SCALE GENOMIC DNA]</scope>
    <source>
        <strain evidence="8">cv. Huhao1</strain>
        <tissue evidence="7">Leaf</tissue>
    </source>
</reference>
<evidence type="ECO:0000256" key="1">
    <source>
        <dbReference type="ARBA" id="ARBA00022723"/>
    </source>
</evidence>
<dbReference type="SUPFAM" id="SSF57850">
    <property type="entry name" value="RING/U-box"/>
    <property type="match status" value="1"/>
</dbReference>
<proteinExistence type="predicted"/>
<dbReference type="Proteomes" id="UP000245207">
    <property type="component" value="Unassembled WGS sequence"/>
</dbReference>
<evidence type="ECO:0000313" key="7">
    <source>
        <dbReference type="EMBL" id="PWA67724.1"/>
    </source>
</evidence>
<keyword evidence="1" id="KW-0479">Metal-binding</keyword>